<name>A0A448XN44_9PLAT</name>
<evidence type="ECO:0000313" key="3">
    <source>
        <dbReference type="Proteomes" id="UP000784294"/>
    </source>
</evidence>
<accession>A0A448XN44</accession>
<feature type="region of interest" description="Disordered" evidence="1">
    <location>
        <begin position="1"/>
        <end position="31"/>
    </location>
</feature>
<dbReference type="EMBL" id="CAAALY010266245">
    <property type="protein sequence ID" value="VEL40744.1"/>
    <property type="molecule type" value="Genomic_DNA"/>
</dbReference>
<keyword evidence="3" id="KW-1185">Reference proteome</keyword>
<feature type="non-terminal residue" evidence="2">
    <location>
        <position position="1"/>
    </location>
</feature>
<sequence>MAVVQARVSSAADERFGDRDPAWHDSSRLDAAEPFDRAGPVRLERLRRTRQHQLRQSGEGRFVASLCFRFVGRLCSPLLSSSLLFSPLLFSSL</sequence>
<protein>
    <submittedName>
        <fullName evidence="2">Uncharacterized protein</fullName>
    </submittedName>
</protein>
<evidence type="ECO:0000256" key="1">
    <source>
        <dbReference type="SAM" id="MobiDB-lite"/>
    </source>
</evidence>
<organism evidence="2 3">
    <name type="scientific">Protopolystoma xenopodis</name>
    <dbReference type="NCBI Taxonomy" id="117903"/>
    <lineage>
        <taxon>Eukaryota</taxon>
        <taxon>Metazoa</taxon>
        <taxon>Spiralia</taxon>
        <taxon>Lophotrochozoa</taxon>
        <taxon>Platyhelminthes</taxon>
        <taxon>Monogenea</taxon>
        <taxon>Polyopisthocotylea</taxon>
        <taxon>Polystomatidea</taxon>
        <taxon>Polystomatidae</taxon>
        <taxon>Protopolystoma</taxon>
    </lineage>
</organism>
<gene>
    <name evidence="2" type="ORF">PXEA_LOCUS34184</name>
</gene>
<reference evidence="2" key="1">
    <citation type="submission" date="2018-11" db="EMBL/GenBank/DDBJ databases">
        <authorList>
            <consortium name="Pathogen Informatics"/>
        </authorList>
    </citation>
    <scope>NUCLEOTIDE SEQUENCE</scope>
</reference>
<dbReference type="Proteomes" id="UP000784294">
    <property type="component" value="Unassembled WGS sequence"/>
</dbReference>
<comment type="caution">
    <text evidence="2">The sequence shown here is derived from an EMBL/GenBank/DDBJ whole genome shotgun (WGS) entry which is preliminary data.</text>
</comment>
<evidence type="ECO:0000313" key="2">
    <source>
        <dbReference type="EMBL" id="VEL40744.1"/>
    </source>
</evidence>
<feature type="compositionally biased region" description="Basic and acidic residues" evidence="1">
    <location>
        <begin position="12"/>
        <end position="31"/>
    </location>
</feature>
<dbReference type="AlphaFoldDB" id="A0A448XN44"/>
<proteinExistence type="predicted"/>